<dbReference type="InterPro" id="IPR036345">
    <property type="entry name" value="ExoRNase_PH_dom2_sf"/>
</dbReference>
<comment type="subcellular location">
    <subcellularLocation>
        <location evidence="2">Cytoplasm</location>
    </subcellularLocation>
    <subcellularLocation>
        <location evidence="1">Nucleus</location>
    </subcellularLocation>
</comment>
<dbReference type="PANTHER" id="PTHR11097:SF14">
    <property type="entry name" value="EXOSOME COMPLEX COMPONENT RRP45"/>
    <property type="match status" value="1"/>
</dbReference>
<dbReference type="GO" id="GO:0034475">
    <property type="term" value="P:U4 snRNA 3'-end processing"/>
    <property type="evidence" value="ECO:0007669"/>
    <property type="project" value="TreeGrafter"/>
</dbReference>
<dbReference type="GO" id="GO:0071038">
    <property type="term" value="P:TRAMP-dependent tRNA surveillance pathway"/>
    <property type="evidence" value="ECO:0007669"/>
    <property type="project" value="TreeGrafter"/>
</dbReference>
<dbReference type="GO" id="GO:0034476">
    <property type="term" value="P:U5 snRNA 3'-end processing"/>
    <property type="evidence" value="ECO:0007669"/>
    <property type="project" value="TreeGrafter"/>
</dbReference>
<dbReference type="SUPFAM" id="SSF54211">
    <property type="entry name" value="Ribosomal protein S5 domain 2-like"/>
    <property type="match status" value="1"/>
</dbReference>
<comment type="caution">
    <text evidence="7">The sequence shown here is derived from an EMBL/GenBank/DDBJ whole genome shotgun (WGS) entry which is preliminary data.</text>
</comment>
<dbReference type="InterPro" id="IPR015847">
    <property type="entry name" value="ExoRNase_PH_dom2"/>
</dbReference>
<dbReference type="GO" id="GO:0034473">
    <property type="term" value="P:U1 snRNA 3'-end processing"/>
    <property type="evidence" value="ECO:0007669"/>
    <property type="project" value="TreeGrafter"/>
</dbReference>
<dbReference type="Proteomes" id="UP000673691">
    <property type="component" value="Unassembled WGS sequence"/>
</dbReference>
<dbReference type="OrthoDB" id="10264038at2759"/>
<dbReference type="InterPro" id="IPR050590">
    <property type="entry name" value="Exosome_comp_Rrp42_subfam"/>
</dbReference>
<keyword evidence="8" id="KW-1185">Reference proteome</keyword>
<protein>
    <submittedName>
        <fullName evidence="7">Uncharacterized protein</fullName>
    </submittedName>
</protein>
<dbReference type="GO" id="GO:0000176">
    <property type="term" value="C:nuclear exosome (RNase complex)"/>
    <property type="evidence" value="ECO:0007669"/>
    <property type="project" value="UniProtKB-ARBA"/>
</dbReference>
<comment type="similarity">
    <text evidence="3">Belongs to the RNase PH family.</text>
</comment>
<dbReference type="InterPro" id="IPR020568">
    <property type="entry name" value="Ribosomal_Su5_D2-typ_SF"/>
</dbReference>
<sequence>MVSRLIDKAIRRSRAIDTEGLCIVAGEKVREERRGVWSIRVDLHFLDHDGNIADCACIAAITGLLHFRRPDVSVIGEEVTIVRRRFPCCLTIRAPRPLEKNGAVFFFFLYPRAFLFAETNIPPPLGSILFHKFFLSSQWKSGIRCPSASTTSRSANLRVVDPCSLEERIQGGSMTIAMNVHKEICCVSKSGGIPLDSDQVNTCVNLAYAKVAEVTDAIKAALGRDARRK</sequence>
<evidence type="ECO:0000313" key="7">
    <source>
        <dbReference type="EMBL" id="KAG5462875.1"/>
    </source>
</evidence>
<name>A0A8H8DLN3_9FUNG</name>
<evidence type="ECO:0000259" key="5">
    <source>
        <dbReference type="Pfam" id="PF01138"/>
    </source>
</evidence>
<feature type="domain" description="Exoribonuclease phosphorolytic" evidence="5">
    <location>
        <begin position="2"/>
        <end position="70"/>
    </location>
</feature>
<dbReference type="Gene3D" id="3.30.230.70">
    <property type="entry name" value="GHMP Kinase, N-terminal domain"/>
    <property type="match status" value="1"/>
</dbReference>
<evidence type="ECO:0000256" key="4">
    <source>
        <dbReference type="ARBA" id="ARBA00022490"/>
    </source>
</evidence>
<dbReference type="Pfam" id="PF03725">
    <property type="entry name" value="RNase_PH_C"/>
    <property type="match status" value="1"/>
</dbReference>
<dbReference type="Pfam" id="PF01138">
    <property type="entry name" value="RNase_PH"/>
    <property type="match status" value="1"/>
</dbReference>
<evidence type="ECO:0000313" key="8">
    <source>
        <dbReference type="Proteomes" id="UP000673691"/>
    </source>
</evidence>
<evidence type="ECO:0000259" key="6">
    <source>
        <dbReference type="Pfam" id="PF03725"/>
    </source>
</evidence>
<organism evidence="7 8">
    <name type="scientific">Olpidium bornovanus</name>
    <dbReference type="NCBI Taxonomy" id="278681"/>
    <lineage>
        <taxon>Eukaryota</taxon>
        <taxon>Fungi</taxon>
        <taxon>Fungi incertae sedis</taxon>
        <taxon>Olpidiomycota</taxon>
        <taxon>Olpidiomycotina</taxon>
        <taxon>Olpidiomycetes</taxon>
        <taxon>Olpidiales</taxon>
        <taxon>Olpidiaceae</taxon>
        <taxon>Olpidium</taxon>
    </lineage>
</organism>
<evidence type="ECO:0000256" key="3">
    <source>
        <dbReference type="ARBA" id="ARBA00006678"/>
    </source>
</evidence>
<dbReference type="GO" id="GO:0000467">
    <property type="term" value="P:exonucleolytic trimming to generate mature 3'-end of 5.8S rRNA from tricistronic rRNA transcript (SSU-rRNA, 5.8S rRNA, LSU-rRNA)"/>
    <property type="evidence" value="ECO:0007669"/>
    <property type="project" value="TreeGrafter"/>
</dbReference>
<feature type="domain" description="Exoribonuclease phosphorolytic" evidence="6">
    <location>
        <begin position="159"/>
        <end position="209"/>
    </location>
</feature>
<reference evidence="7 8" key="1">
    <citation type="journal article" name="Sci. Rep.">
        <title>Genome-scale phylogenetic analyses confirm Olpidium as the closest living zoosporic fungus to the non-flagellated, terrestrial fungi.</title>
        <authorList>
            <person name="Chang Y."/>
            <person name="Rochon D."/>
            <person name="Sekimoto S."/>
            <person name="Wang Y."/>
            <person name="Chovatia M."/>
            <person name="Sandor L."/>
            <person name="Salamov A."/>
            <person name="Grigoriev I.V."/>
            <person name="Stajich J.E."/>
            <person name="Spatafora J.W."/>
        </authorList>
    </citation>
    <scope>NUCLEOTIDE SEQUENCE [LARGE SCALE GENOMIC DNA]</scope>
    <source>
        <strain evidence="7">S191</strain>
    </source>
</reference>
<accession>A0A8H8DLN3</accession>
<dbReference type="AlphaFoldDB" id="A0A8H8DLN3"/>
<gene>
    <name evidence="7" type="ORF">BJ554DRAFT_3124</name>
</gene>
<evidence type="ECO:0000256" key="2">
    <source>
        <dbReference type="ARBA" id="ARBA00004496"/>
    </source>
</evidence>
<evidence type="ECO:0000256" key="1">
    <source>
        <dbReference type="ARBA" id="ARBA00004123"/>
    </source>
</evidence>
<dbReference type="GO" id="GO:0035925">
    <property type="term" value="F:mRNA 3'-UTR AU-rich region binding"/>
    <property type="evidence" value="ECO:0007669"/>
    <property type="project" value="TreeGrafter"/>
</dbReference>
<dbReference type="GO" id="GO:0071028">
    <property type="term" value="P:nuclear mRNA surveillance"/>
    <property type="evidence" value="ECO:0007669"/>
    <property type="project" value="TreeGrafter"/>
</dbReference>
<proteinExistence type="inferred from homology"/>
<dbReference type="SUPFAM" id="SSF55666">
    <property type="entry name" value="Ribonuclease PH domain 2-like"/>
    <property type="match status" value="1"/>
</dbReference>
<dbReference type="GO" id="GO:0000177">
    <property type="term" value="C:cytoplasmic exosome (RNase complex)"/>
    <property type="evidence" value="ECO:0007669"/>
    <property type="project" value="TreeGrafter"/>
</dbReference>
<dbReference type="InterPro" id="IPR001247">
    <property type="entry name" value="ExoRNase_PH_dom1"/>
</dbReference>
<dbReference type="GO" id="GO:0016075">
    <property type="term" value="P:rRNA catabolic process"/>
    <property type="evidence" value="ECO:0007669"/>
    <property type="project" value="TreeGrafter"/>
</dbReference>
<dbReference type="InterPro" id="IPR027408">
    <property type="entry name" value="PNPase/RNase_PH_dom_sf"/>
</dbReference>
<dbReference type="GO" id="GO:0071035">
    <property type="term" value="P:nuclear polyadenylation-dependent rRNA catabolic process"/>
    <property type="evidence" value="ECO:0007669"/>
    <property type="project" value="TreeGrafter"/>
</dbReference>
<dbReference type="EMBL" id="JAEFCI010001489">
    <property type="protein sequence ID" value="KAG5462875.1"/>
    <property type="molecule type" value="Genomic_DNA"/>
</dbReference>
<keyword evidence="4" id="KW-0963">Cytoplasm</keyword>
<dbReference type="PANTHER" id="PTHR11097">
    <property type="entry name" value="EXOSOME COMPLEX EXONUCLEASE RIBOSOMAL RNA PROCESSING PROTEIN"/>
    <property type="match status" value="1"/>
</dbReference>